<dbReference type="PATRIC" id="fig|281456.6.peg.2926"/>
<dbReference type="AlphaFoldDB" id="A0A0L6W0L8"/>
<protein>
    <recommendedName>
        <fullName evidence="3">PIN domain-containing protein</fullName>
    </recommendedName>
</protein>
<organism evidence="1 2">
    <name type="scientific">Thermincola ferriacetica</name>
    <dbReference type="NCBI Taxonomy" id="281456"/>
    <lineage>
        <taxon>Bacteria</taxon>
        <taxon>Bacillati</taxon>
        <taxon>Bacillota</taxon>
        <taxon>Clostridia</taxon>
        <taxon>Eubacteriales</taxon>
        <taxon>Thermincolaceae</taxon>
        <taxon>Thermincola</taxon>
    </lineage>
</organism>
<keyword evidence="2" id="KW-1185">Reference proteome</keyword>
<sequence>MHLKMPIVFDNDCIASFSWINRLDIINTLFPGQIIIPEAVYRELSKMKKTKYPYVFYSIEKEINAKNFTKKDIGVTDPYINEYLQLTAMDNPKRIGRGEAAAIVLAKSLNGTLASNNLSDVLDYIKGGHPPLICTEHILYYYWKAKYISTEEGQALWQAMKAKKRALPDYDFNYVINKFYR</sequence>
<reference evidence="2" key="1">
    <citation type="submission" date="2015-07" db="EMBL/GenBank/DDBJ databases">
        <title>Complete Genome of Thermincola ferriacetica strain Z-0001T.</title>
        <authorList>
            <person name="Lusk B."/>
            <person name="Badalamenti J.P."/>
            <person name="Parameswaran P."/>
            <person name="Bond D.R."/>
            <person name="Torres C.I."/>
        </authorList>
    </citation>
    <scope>NUCLEOTIDE SEQUENCE [LARGE SCALE GENOMIC DNA]</scope>
    <source>
        <strain evidence="2">Z-0001</strain>
    </source>
</reference>
<dbReference type="Proteomes" id="UP000037175">
    <property type="component" value="Unassembled WGS sequence"/>
</dbReference>
<evidence type="ECO:0000313" key="1">
    <source>
        <dbReference type="EMBL" id="KNZ68629.1"/>
    </source>
</evidence>
<comment type="caution">
    <text evidence="1">The sequence shown here is derived from an EMBL/GenBank/DDBJ whole genome shotgun (WGS) entry which is preliminary data.</text>
</comment>
<dbReference type="InterPro" id="IPR021799">
    <property type="entry name" value="PIN-like_prokaryotic"/>
</dbReference>
<dbReference type="EMBL" id="LGTE01000025">
    <property type="protein sequence ID" value="KNZ68629.1"/>
    <property type="molecule type" value="Genomic_DNA"/>
</dbReference>
<evidence type="ECO:0008006" key="3">
    <source>
        <dbReference type="Google" id="ProtNLM"/>
    </source>
</evidence>
<accession>A0A0L6W0L8</accession>
<dbReference type="RefSeq" id="WP_052218804.1">
    <property type="nucleotide sequence ID" value="NZ_LGTE01000025.1"/>
</dbReference>
<dbReference type="Pfam" id="PF11848">
    <property type="entry name" value="DUF3368"/>
    <property type="match status" value="1"/>
</dbReference>
<proteinExistence type="predicted"/>
<evidence type="ECO:0000313" key="2">
    <source>
        <dbReference type="Proteomes" id="UP000037175"/>
    </source>
</evidence>
<name>A0A0L6W0L8_9FIRM</name>
<gene>
    <name evidence="1" type="ORF">Tfer_2804</name>
</gene>